<accession>A0ACC0TVZ0</accession>
<evidence type="ECO:0000313" key="2">
    <source>
        <dbReference type="Proteomes" id="UP001207468"/>
    </source>
</evidence>
<keyword evidence="2" id="KW-1185">Reference proteome</keyword>
<proteinExistence type="predicted"/>
<reference evidence="1" key="1">
    <citation type="submission" date="2021-03" db="EMBL/GenBank/DDBJ databases">
        <title>Evolutionary priming and transition to the ectomycorrhizal habit in an iconic lineage of mushroom-forming fungi: is preadaptation a requirement?</title>
        <authorList>
            <consortium name="DOE Joint Genome Institute"/>
            <person name="Looney B.P."/>
            <person name="Miyauchi S."/>
            <person name="Morin E."/>
            <person name="Drula E."/>
            <person name="Courty P.E."/>
            <person name="Chicoki N."/>
            <person name="Fauchery L."/>
            <person name="Kohler A."/>
            <person name="Kuo A."/>
            <person name="LaButti K."/>
            <person name="Pangilinan J."/>
            <person name="Lipzen A."/>
            <person name="Riley R."/>
            <person name="Andreopoulos W."/>
            <person name="He G."/>
            <person name="Johnson J."/>
            <person name="Barry K.W."/>
            <person name="Grigoriev I.V."/>
            <person name="Nagy L."/>
            <person name="Hibbett D."/>
            <person name="Henrissat B."/>
            <person name="Matheny P.B."/>
            <person name="Labbe J."/>
            <person name="Martin A.F."/>
        </authorList>
    </citation>
    <scope>NUCLEOTIDE SEQUENCE</scope>
    <source>
        <strain evidence="1">BPL698</strain>
    </source>
</reference>
<organism evidence="1 2">
    <name type="scientific">Russula earlei</name>
    <dbReference type="NCBI Taxonomy" id="71964"/>
    <lineage>
        <taxon>Eukaryota</taxon>
        <taxon>Fungi</taxon>
        <taxon>Dikarya</taxon>
        <taxon>Basidiomycota</taxon>
        <taxon>Agaricomycotina</taxon>
        <taxon>Agaricomycetes</taxon>
        <taxon>Russulales</taxon>
        <taxon>Russulaceae</taxon>
        <taxon>Russula</taxon>
    </lineage>
</organism>
<dbReference type="EMBL" id="JAGFNK010000518">
    <property type="protein sequence ID" value="KAI9449253.1"/>
    <property type="molecule type" value="Genomic_DNA"/>
</dbReference>
<protein>
    <submittedName>
        <fullName evidence="1">Uncharacterized protein</fullName>
    </submittedName>
</protein>
<gene>
    <name evidence="1" type="ORF">F5148DRAFT_1291718</name>
</gene>
<comment type="caution">
    <text evidence="1">The sequence shown here is derived from an EMBL/GenBank/DDBJ whole genome shotgun (WGS) entry which is preliminary data.</text>
</comment>
<name>A0ACC0TVZ0_9AGAM</name>
<dbReference type="Proteomes" id="UP001207468">
    <property type="component" value="Unassembled WGS sequence"/>
</dbReference>
<evidence type="ECO:0000313" key="1">
    <source>
        <dbReference type="EMBL" id="KAI9449253.1"/>
    </source>
</evidence>
<sequence length="216" mass="24592">MACNNNSSPDRGMYNKAIAISQKLDSNALQPFKDWNITRQEQTTILHRNKADDSTGYTIMYEKVKDTCFVTLLGITNLRHDFHSTYLFDTTRFWSFSFAEVKQNIVRITVGDNNGQDHTTDTSAATSQVFPGISPFNIADSLTRLMNNLQIVATSYKPANGNGMVFWLSWNRLLVFLPGDGNATLAHKDSSFWKKILPTGRRISKNWLLCDYERHP</sequence>